<dbReference type="Proteomes" id="UP000663866">
    <property type="component" value="Unassembled WGS sequence"/>
</dbReference>
<evidence type="ECO:0000313" key="3">
    <source>
        <dbReference type="EMBL" id="CAF4703533.1"/>
    </source>
</evidence>
<evidence type="ECO:0000259" key="2">
    <source>
        <dbReference type="Pfam" id="PF25434"/>
    </source>
</evidence>
<evidence type="ECO:0000256" key="1">
    <source>
        <dbReference type="SAM" id="MobiDB-lite"/>
    </source>
</evidence>
<feature type="domain" description="NUCB1-like N-terminal" evidence="2">
    <location>
        <begin position="4"/>
        <end position="58"/>
    </location>
</feature>
<organism evidence="3 4">
    <name type="scientific">Rotaria magnacalcarata</name>
    <dbReference type="NCBI Taxonomy" id="392030"/>
    <lineage>
        <taxon>Eukaryota</taxon>
        <taxon>Metazoa</taxon>
        <taxon>Spiralia</taxon>
        <taxon>Gnathifera</taxon>
        <taxon>Rotifera</taxon>
        <taxon>Eurotatoria</taxon>
        <taxon>Bdelloidea</taxon>
        <taxon>Philodinida</taxon>
        <taxon>Philodinidae</taxon>
        <taxon>Rotaria</taxon>
    </lineage>
</organism>
<accession>A0A821IMV3</accession>
<keyword evidence="4" id="KW-1185">Reference proteome</keyword>
<dbReference type="EMBL" id="CAJOBG010101106">
    <property type="protein sequence ID" value="CAF4703533.1"/>
    <property type="molecule type" value="Genomic_DNA"/>
</dbReference>
<proteinExistence type="predicted"/>
<protein>
    <recommendedName>
        <fullName evidence="2">NUCB1-like N-terminal domain-containing protein</fullName>
    </recommendedName>
</protein>
<evidence type="ECO:0000313" key="4">
    <source>
        <dbReference type="Proteomes" id="UP000663866"/>
    </source>
</evidence>
<dbReference type="AlphaFoldDB" id="A0A821IMV3"/>
<dbReference type="Pfam" id="PF25434">
    <property type="entry name" value="NUCB1_N"/>
    <property type="match status" value="1"/>
</dbReference>
<reference evidence="3" key="1">
    <citation type="submission" date="2021-02" db="EMBL/GenBank/DDBJ databases">
        <authorList>
            <person name="Nowell W R."/>
        </authorList>
    </citation>
    <scope>NUCLEOTIDE SEQUENCE</scope>
</reference>
<feature type="non-terminal residue" evidence="3">
    <location>
        <position position="58"/>
    </location>
</feature>
<feature type="region of interest" description="Disordered" evidence="1">
    <location>
        <begin position="1"/>
        <end position="23"/>
    </location>
</feature>
<sequence>VEHPTEDKAKTEPRDPQDSDDVLDNLEYGRYLKEVVEILESDPEFKKKIENASLSDIK</sequence>
<gene>
    <name evidence="3" type="ORF">OVN521_LOCUS48484</name>
</gene>
<comment type="caution">
    <text evidence="3">The sequence shown here is derived from an EMBL/GenBank/DDBJ whole genome shotgun (WGS) entry which is preliminary data.</text>
</comment>
<feature type="compositionally biased region" description="Basic and acidic residues" evidence="1">
    <location>
        <begin position="1"/>
        <end position="17"/>
    </location>
</feature>
<name>A0A821IMV3_9BILA</name>
<dbReference type="InterPro" id="IPR057576">
    <property type="entry name" value="NUCB1_N"/>
</dbReference>
<feature type="non-terminal residue" evidence="3">
    <location>
        <position position="1"/>
    </location>
</feature>